<dbReference type="OrthoDB" id="5322100at2759"/>
<dbReference type="PROSITE" id="PS50095">
    <property type="entry name" value="PLAT"/>
    <property type="match status" value="1"/>
</dbReference>
<reference evidence="5" key="1">
    <citation type="journal article" date="2013" name="Science">
        <title>The Amborella genome and the evolution of flowering plants.</title>
        <authorList>
            <consortium name="Amborella Genome Project"/>
        </authorList>
    </citation>
    <scope>NUCLEOTIDE SEQUENCE [LARGE SCALE GENOMIC DNA]</scope>
</reference>
<evidence type="ECO:0000313" key="4">
    <source>
        <dbReference type="EMBL" id="ERN00154.1"/>
    </source>
</evidence>
<feature type="signal peptide" evidence="2">
    <location>
        <begin position="1"/>
        <end position="19"/>
    </location>
</feature>
<evidence type="ECO:0000259" key="3">
    <source>
        <dbReference type="PROSITE" id="PS50095"/>
    </source>
</evidence>
<keyword evidence="2" id="KW-0732">Signal</keyword>
<gene>
    <name evidence="4" type="ORF">AMTR_s00111p00038250</name>
</gene>
<organism evidence="4 5">
    <name type="scientific">Amborella trichopoda</name>
    <dbReference type="NCBI Taxonomy" id="13333"/>
    <lineage>
        <taxon>Eukaryota</taxon>
        <taxon>Viridiplantae</taxon>
        <taxon>Streptophyta</taxon>
        <taxon>Embryophyta</taxon>
        <taxon>Tracheophyta</taxon>
        <taxon>Spermatophyta</taxon>
        <taxon>Magnoliopsida</taxon>
        <taxon>Amborellales</taxon>
        <taxon>Amborellaceae</taxon>
        <taxon>Amborella</taxon>
    </lineage>
</organism>
<dbReference type="InterPro" id="IPR036392">
    <property type="entry name" value="PLAT/LH2_dom_sf"/>
</dbReference>
<comment type="caution">
    <text evidence="1">Lacks conserved residue(s) required for the propagation of feature annotation.</text>
</comment>
<dbReference type="eggNOG" id="ENOG502RZZ7">
    <property type="taxonomic scope" value="Eukaryota"/>
</dbReference>
<dbReference type="OMA" id="WIPDLEK"/>
<feature type="domain" description="PLAT" evidence="3">
    <location>
        <begin position="24"/>
        <end position="149"/>
    </location>
</feature>
<dbReference type="InterPro" id="IPR001024">
    <property type="entry name" value="PLAT/LH2_dom"/>
</dbReference>
<dbReference type="Proteomes" id="UP000017836">
    <property type="component" value="Unassembled WGS sequence"/>
</dbReference>
<dbReference type="STRING" id="13333.W1NXU3"/>
<dbReference type="Pfam" id="PF06232">
    <property type="entry name" value="ATS3"/>
    <property type="match status" value="1"/>
</dbReference>
<feature type="chain" id="PRO_5004806905" description="PLAT domain-containing protein" evidence="2">
    <location>
        <begin position="20"/>
        <end position="173"/>
    </location>
</feature>
<dbReference type="PANTHER" id="PTHR31718">
    <property type="entry name" value="PLAT DOMAIN-CONTAINING PROTEIN"/>
    <property type="match status" value="1"/>
</dbReference>
<proteinExistence type="predicted"/>
<evidence type="ECO:0000256" key="2">
    <source>
        <dbReference type="SAM" id="SignalP"/>
    </source>
</evidence>
<dbReference type="EMBL" id="KI394940">
    <property type="protein sequence ID" value="ERN00154.1"/>
    <property type="molecule type" value="Genomic_DNA"/>
</dbReference>
<name>W1NXU3_AMBTC</name>
<keyword evidence="5" id="KW-1185">Reference proteome</keyword>
<dbReference type="Gene3D" id="2.60.60.20">
    <property type="entry name" value="PLAT/LH2 domain"/>
    <property type="match status" value="1"/>
</dbReference>
<dbReference type="AlphaFoldDB" id="W1NXU3"/>
<dbReference type="SUPFAM" id="SSF49723">
    <property type="entry name" value="Lipase/lipooxygenase domain (PLAT/LH2 domain)"/>
    <property type="match status" value="1"/>
</dbReference>
<dbReference type="Gramene" id="ERN00154">
    <property type="protein sequence ID" value="ERN00154"/>
    <property type="gene ID" value="AMTR_s00111p00038250"/>
</dbReference>
<evidence type="ECO:0000256" key="1">
    <source>
        <dbReference type="PROSITE-ProRule" id="PRU00152"/>
    </source>
</evidence>
<dbReference type="KEGG" id="atr:18428198"/>
<dbReference type="InterPro" id="IPR010417">
    <property type="entry name" value="Embryo-specific_ATS3"/>
</dbReference>
<evidence type="ECO:0000313" key="5">
    <source>
        <dbReference type="Proteomes" id="UP000017836"/>
    </source>
</evidence>
<accession>W1NXU3</accession>
<dbReference type="HOGENOM" id="CLU_092946_1_0_1"/>
<sequence>MAIARLLFAALLLIATAQAASRNCVYTVYVRTGSIIKSGTDAKISLTIGDSFSEVHVDDLESWGLMGPDHDYYERGALDIFSGRGRCLAEAPCRMNLTSDASGEHHGWLCEYVEVTATGPHAQCSQTLFEVHQWLALDAPPFELSALLDGCGAPLGDRSGRHRVIKNGLAAAI</sequence>
<protein>
    <recommendedName>
        <fullName evidence="3">PLAT domain-containing protein</fullName>
    </recommendedName>
</protein>
<dbReference type="PANTHER" id="PTHR31718:SF47">
    <property type="entry name" value="OS06G0206401 PROTEIN"/>
    <property type="match status" value="1"/>
</dbReference>